<reference evidence="2 3" key="1">
    <citation type="journal article" date="2016" name="Nat. Commun.">
        <title>Ectomycorrhizal ecology is imprinted in the genome of the dominant symbiotic fungus Cenococcum geophilum.</title>
        <authorList>
            <consortium name="DOE Joint Genome Institute"/>
            <person name="Peter M."/>
            <person name="Kohler A."/>
            <person name="Ohm R.A."/>
            <person name="Kuo A."/>
            <person name="Krutzmann J."/>
            <person name="Morin E."/>
            <person name="Arend M."/>
            <person name="Barry K.W."/>
            <person name="Binder M."/>
            <person name="Choi C."/>
            <person name="Clum A."/>
            <person name="Copeland A."/>
            <person name="Grisel N."/>
            <person name="Haridas S."/>
            <person name="Kipfer T."/>
            <person name="LaButti K."/>
            <person name="Lindquist E."/>
            <person name="Lipzen A."/>
            <person name="Maire R."/>
            <person name="Meier B."/>
            <person name="Mihaltcheva S."/>
            <person name="Molinier V."/>
            <person name="Murat C."/>
            <person name="Poggeler S."/>
            <person name="Quandt C.A."/>
            <person name="Sperisen C."/>
            <person name="Tritt A."/>
            <person name="Tisserant E."/>
            <person name="Crous P.W."/>
            <person name="Henrissat B."/>
            <person name="Nehls U."/>
            <person name="Egli S."/>
            <person name="Spatafora J.W."/>
            <person name="Grigoriev I.V."/>
            <person name="Martin F.M."/>
        </authorList>
    </citation>
    <scope>NUCLEOTIDE SEQUENCE [LARGE SCALE GENOMIC DNA]</scope>
    <source>
        <strain evidence="2 3">CBS 459.81</strain>
    </source>
</reference>
<proteinExistence type="predicted"/>
<dbReference type="EMBL" id="KV744815">
    <property type="protein sequence ID" value="OCK85674.1"/>
    <property type="molecule type" value="Genomic_DNA"/>
</dbReference>
<accession>A0A8E2EKL9</accession>
<name>A0A8E2EKL9_9PEZI</name>
<gene>
    <name evidence="2" type="ORF">K432DRAFT_342728</name>
</gene>
<dbReference type="InterPro" id="IPR038694">
    <property type="entry name" value="DUF427_sf"/>
</dbReference>
<sequence length="97" mass="10828">MHAVAKVDDTIIADTDSYEIVEGNVYFPPSSVNESYLKPTSTTSSCPWKGKASYYTISVEGKELKDAAWYYPEPKDKAKNIEGFVAFYKSKVNVTSE</sequence>
<feature type="domain" description="DUF427" evidence="1">
    <location>
        <begin position="5"/>
        <end position="89"/>
    </location>
</feature>
<dbReference type="Gene3D" id="2.170.150.40">
    <property type="entry name" value="Domain of unknown function (DUF427)"/>
    <property type="match status" value="1"/>
</dbReference>
<dbReference type="AlphaFoldDB" id="A0A8E2EKL9"/>
<dbReference type="Pfam" id="PF04248">
    <property type="entry name" value="NTP_transf_9"/>
    <property type="match status" value="1"/>
</dbReference>
<dbReference type="PANTHER" id="PTHR34310">
    <property type="entry name" value="DUF427 DOMAIN PROTEIN (AFU_ORTHOLOGUE AFUA_3G02220)"/>
    <property type="match status" value="1"/>
</dbReference>
<organism evidence="2 3">
    <name type="scientific">Lepidopterella palustris CBS 459.81</name>
    <dbReference type="NCBI Taxonomy" id="1314670"/>
    <lineage>
        <taxon>Eukaryota</taxon>
        <taxon>Fungi</taxon>
        <taxon>Dikarya</taxon>
        <taxon>Ascomycota</taxon>
        <taxon>Pezizomycotina</taxon>
        <taxon>Dothideomycetes</taxon>
        <taxon>Pleosporomycetidae</taxon>
        <taxon>Mytilinidiales</taxon>
        <taxon>Argynnaceae</taxon>
        <taxon>Lepidopterella</taxon>
    </lineage>
</organism>
<dbReference type="InterPro" id="IPR007361">
    <property type="entry name" value="DUF427"/>
</dbReference>
<keyword evidence="3" id="KW-1185">Reference proteome</keyword>
<evidence type="ECO:0000259" key="1">
    <source>
        <dbReference type="Pfam" id="PF04248"/>
    </source>
</evidence>
<evidence type="ECO:0000313" key="2">
    <source>
        <dbReference type="EMBL" id="OCK85674.1"/>
    </source>
</evidence>
<evidence type="ECO:0000313" key="3">
    <source>
        <dbReference type="Proteomes" id="UP000250266"/>
    </source>
</evidence>
<protein>
    <submittedName>
        <fullName evidence="2">DUF427-domain-containing protein</fullName>
    </submittedName>
</protein>
<dbReference type="PANTHER" id="PTHR34310:SF5">
    <property type="entry name" value="DUF427 DOMAIN PROTEIN (AFU_ORTHOLOGUE AFUA_3G02220)"/>
    <property type="match status" value="1"/>
</dbReference>
<dbReference type="Proteomes" id="UP000250266">
    <property type="component" value="Unassembled WGS sequence"/>
</dbReference>
<dbReference type="OrthoDB" id="18996at2759"/>